<dbReference type="EMBL" id="JBHSBI010000001">
    <property type="protein sequence ID" value="MFC4005991.1"/>
    <property type="molecule type" value="Genomic_DNA"/>
</dbReference>
<evidence type="ECO:0000313" key="2">
    <source>
        <dbReference type="Proteomes" id="UP001595851"/>
    </source>
</evidence>
<sequence>MTERDEIPDYHGLHAQPLKPGHTKLTWYEPAHRVQRIRIVLHTCECRHTVYELCAGAGQAFIRRTDRENGTVHETAWALTADAQKTFSQILMGEAW</sequence>
<evidence type="ECO:0000313" key="1">
    <source>
        <dbReference type="EMBL" id="MFC4005991.1"/>
    </source>
</evidence>
<protein>
    <submittedName>
        <fullName evidence="1">Uncharacterized protein</fullName>
    </submittedName>
</protein>
<name>A0ABV8FW69_9ACTN</name>
<reference evidence="2" key="1">
    <citation type="journal article" date="2019" name="Int. J. Syst. Evol. Microbiol.">
        <title>The Global Catalogue of Microorganisms (GCM) 10K type strain sequencing project: providing services to taxonomists for standard genome sequencing and annotation.</title>
        <authorList>
            <consortium name="The Broad Institute Genomics Platform"/>
            <consortium name="The Broad Institute Genome Sequencing Center for Infectious Disease"/>
            <person name="Wu L."/>
            <person name="Ma J."/>
        </authorList>
    </citation>
    <scope>NUCLEOTIDE SEQUENCE [LARGE SCALE GENOMIC DNA]</scope>
    <source>
        <strain evidence="2">TBRC 1276</strain>
    </source>
</reference>
<accession>A0ABV8FW69</accession>
<gene>
    <name evidence="1" type="ORF">ACFOY2_02070</name>
</gene>
<comment type="caution">
    <text evidence="1">The sequence shown here is derived from an EMBL/GenBank/DDBJ whole genome shotgun (WGS) entry which is preliminary data.</text>
</comment>
<keyword evidence="2" id="KW-1185">Reference proteome</keyword>
<dbReference type="Proteomes" id="UP001595851">
    <property type="component" value="Unassembled WGS sequence"/>
</dbReference>
<organism evidence="1 2">
    <name type="scientific">Nonomuraea purpurea</name>
    <dbReference type="NCBI Taxonomy" id="1849276"/>
    <lineage>
        <taxon>Bacteria</taxon>
        <taxon>Bacillati</taxon>
        <taxon>Actinomycetota</taxon>
        <taxon>Actinomycetes</taxon>
        <taxon>Streptosporangiales</taxon>
        <taxon>Streptosporangiaceae</taxon>
        <taxon>Nonomuraea</taxon>
    </lineage>
</organism>
<dbReference type="RefSeq" id="WP_379526156.1">
    <property type="nucleotide sequence ID" value="NZ_JBHSBI010000001.1"/>
</dbReference>
<proteinExistence type="predicted"/>